<feature type="domain" description="HTH luxR-type" evidence="4">
    <location>
        <begin position="298"/>
        <end position="363"/>
    </location>
</feature>
<dbReference type="Proteomes" id="UP000187012">
    <property type="component" value="Unassembled WGS sequence"/>
</dbReference>
<dbReference type="EMBL" id="CYGX02000007">
    <property type="protein sequence ID" value="SIT36138.1"/>
    <property type="molecule type" value="Genomic_DNA"/>
</dbReference>
<dbReference type="STRING" id="1247936.BN2475_70103"/>
<reference evidence="5 6" key="1">
    <citation type="submission" date="2016-12" db="EMBL/GenBank/DDBJ databases">
        <authorList>
            <person name="Song W.-J."/>
            <person name="Kurnit D.M."/>
        </authorList>
    </citation>
    <scope>NUCLEOTIDE SEQUENCE [LARGE SCALE GENOMIC DNA]</scope>
    <source>
        <strain evidence="5 6">STM7296</strain>
    </source>
</reference>
<dbReference type="AlphaFoldDB" id="A0A1N7RM62"/>
<evidence type="ECO:0000259" key="4">
    <source>
        <dbReference type="PROSITE" id="PS50043"/>
    </source>
</evidence>
<proteinExistence type="predicted"/>
<dbReference type="PRINTS" id="PR00038">
    <property type="entry name" value="HTHLUXR"/>
</dbReference>
<evidence type="ECO:0000256" key="2">
    <source>
        <dbReference type="ARBA" id="ARBA00023125"/>
    </source>
</evidence>
<protein>
    <submittedName>
        <fullName evidence="5">LuxR family transcriptional regulator</fullName>
    </submittedName>
</protein>
<name>A0A1N7RM62_9BURK</name>
<evidence type="ECO:0000256" key="1">
    <source>
        <dbReference type="ARBA" id="ARBA00023015"/>
    </source>
</evidence>
<keyword evidence="1" id="KW-0805">Transcription regulation</keyword>
<keyword evidence="6" id="KW-1185">Reference proteome</keyword>
<dbReference type="OrthoDB" id="8642092at2"/>
<dbReference type="InterPro" id="IPR000792">
    <property type="entry name" value="Tscrpt_reg_LuxR_C"/>
</dbReference>
<keyword evidence="3" id="KW-0804">Transcription</keyword>
<evidence type="ECO:0000313" key="6">
    <source>
        <dbReference type="Proteomes" id="UP000187012"/>
    </source>
</evidence>
<keyword evidence="2" id="KW-0238">DNA-binding</keyword>
<accession>A0A1N7RM62</accession>
<dbReference type="PANTHER" id="PTHR44688">
    <property type="entry name" value="DNA-BINDING TRANSCRIPTIONAL ACTIVATOR DEVR_DOSR"/>
    <property type="match status" value="1"/>
</dbReference>
<evidence type="ECO:0000256" key="3">
    <source>
        <dbReference type="ARBA" id="ARBA00023163"/>
    </source>
</evidence>
<evidence type="ECO:0000313" key="5">
    <source>
        <dbReference type="EMBL" id="SIT36138.1"/>
    </source>
</evidence>
<dbReference type="GO" id="GO:0003677">
    <property type="term" value="F:DNA binding"/>
    <property type="evidence" value="ECO:0007669"/>
    <property type="project" value="UniProtKB-KW"/>
</dbReference>
<dbReference type="Gene3D" id="1.10.10.10">
    <property type="entry name" value="Winged helix-like DNA-binding domain superfamily/Winged helix DNA-binding domain"/>
    <property type="match status" value="1"/>
</dbReference>
<dbReference type="SUPFAM" id="SSF46894">
    <property type="entry name" value="C-terminal effector domain of the bipartite response regulators"/>
    <property type="match status" value="1"/>
</dbReference>
<dbReference type="PANTHER" id="PTHR44688:SF16">
    <property type="entry name" value="DNA-BINDING TRANSCRIPTIONAL ACTIVATOR DEVR_DOSR"/>
    <property type="match status" value="1"/>
</dbReference>
<dbReference type="PROSITE" id="PS00622">
    <property type="entry name" value="HTH_LUXR_1"/>
    <property type="match status" value="1"/>
</dbReference>
<dbReference type="GO" id="GO:0006355">
    <property type="term" value="P:regulation of DNA-templated transcription"/>
    <property type="evidence" value="ECO:0007669"/>
    <property type="project" value="InterPro"/>
</dbReference>
<dbReference type="InterPro" id="IPR016032">
    <property type="entry name" value="Sig_transdc_resp-reg_C-effctor"/>
</dbReference>
<sequence>MNNGERTGAVDRTREWGDAIVLDGVTPGCWPLRHTEFDGPPSSGKSERREFGQLLLDLYSLAGQTGIGEFESAFFELLHQHLAFDAAWTGRATHAPDWPVLHCSFLHRLPRSFFTDWKSVRDLDPLARRTLGAFGKAAIISIVAPDIPNEFRDWGAKYGLAQLMCVCALDRRFGLTTFLSVYRHSLTQPFTNDEADFVENFIPHLAAAIDLNRSFHITRTQHASTSCAGICDRFGVLHYADAGFHHVATTEWPDWDGKRLPVVFTEHLRRRTNEPYVGVHISVRIAPIAGLFQLEAGARSPIDILSARELVVLRLWGEGLTYKQVAQKMAISPTTVRHHLRNAYRKLGMSNKAQILRVLNLGGPVSVASES</sequence>
<dbReference type="SMART" id="SM00421">
    <property type="entry name" value="HTH_LUXR"/>
    <property type="match status" value="1"/>
</dbReference>
<dbReference type="RefSeq" id="WP_094778110.1">
    <property type="nucleotide sequence ID" value="NZ_CYGX02000007.1"/>
</dbReference>
<gene>
    <name evidence="5" type="ORF">BN2475_70103</name>
</gene>
<dbReference type="InterPro" id="IPR036388">
    <property type="entry name" value="WH-like_DNA-bd_sf"/>
</dbReference>
<dbReference type="Pfam" id="PF00196">
    <property type="entry name" value="GerE"/>
    <property type="match status" value="1"/>
</dbReference>
<dbReference type="PROSITE" id="PS50043">
    <property type="entry name" value="HTH_LUXR_2"/>
    <property type="match status" value="1"/>
</dbReference>
<dbReference type="CDD" id="cd06170">
    <property type="entry name" value="LuxR_C_like"/>
    <property type="match status" value="1"/>
</dbReference>
<organism evidence="5 6">
    <name type="scientific">Paraburkholderia ribeironis</name>
    <dbReference type="NCBI Taxonomy" id="1247936"/>
    <lineage>
        <taxon>Bacteria</taxon>
        <taxon>Pseudomonadati</taxon>
        <taxon>Pseudomonadota</taxon>
        <taxon>Betaproteobacteria</taxon>
        <taxon>Burkholderiales</taxon>
        <taxon>Burkholderiaceae</taxon>
        <taxon>Paraburkholderia</taxon>
    </lineage>
</organism>